<dbReference type="InterPro" id="IPR026022">
    <property type="entry name" value="PhoU_dom"/>
</dbReference>
<dbReference type="PANTHER" id="PTHR42930:SF6">
    <property type="entry name" value="PHOSPHATE REGULATORY PROTEIN-LIKE PROTEIN"/>
    <property type="match status" value="1"/>
</dbReference>
<evidence type="ECO:0000313" key="2">
    <source>
        <dbReference type="EMBL" id="ELZ30523.1"/>
    </source>
</evidence>
<dbReference type="InterPro" id="IPR007159">
    <property type="entry name" value="SpoVT-AbrB_dom"/>
</dbReference>
<gene>
    <name evidence="2" type="ORF">C475_00225</name>
</gene>
<protein>
    <submittedName>
        <fullName evidence="2">Phosphate regulatory protein-like</fullName>
    </submittedName>
</protein>
<sequence>MNDDPSRMKRKVQKLGSSTFGVSIPVEWARAHDIDKSDQVILQESKNGESLLLSPERSPNDEEETLINADLLENEALERALVSQYVLGRQIVRIEGSEPLKLSHHDGVLAAERRLMGLGAIEQRDQSVTVRCSVAPDDFDIPTLLDRLHRTEASMRDDAVTALIDGDTSTARVVSKRYPQVEKLYFLFLRLLFTTYQNPRLSQDVGLEADLPIIGFRSIAADILSMADAACEIATIAQEQDGTPDEATTERLEALRETIDEAADVAISSVKNRDYEGIERANDAFERVDDEVESMNEHLATARPEPLLALQRSVVLLERSARAAENSISVATDLTFRDPSVVDG</sequence>
<keyword evidence="3" id="KW-1185">Reference proteome</keyword>
<dbReference type="InterPro" id="IPR038078">
    <property type="entry name" value="PhoU-like_sf"/>
</dbReference>
<dbReference type="Pfam" id="PF01895">
    <property type="entry name" value="PhoU"/>
    <property type="match status" value="1"/>
</dbReference>
<dbReference type="Proteomes" id="UP000011626">
    <property type="component" value="Unassembled WGS sequence"/>
</dbReference>
<evidence type="ECO:0000313" key="3">
    <source>
        <dbReference type="Proteomes" id="UP000011626"/>
    </source>
</evidence>
<accession>M0D6U0</accession>
<evidence type="ECO:0000259" key="1">
    <source>
        <dbReference type="SMART" id="SM00966"/>
    </source>
</evidence>
<reference evidence="2 3" key="1">
    <citation type="journal article" date="2014" name="PLoS Genet.">
        <title>Phylogenetically driven sequencing of extremely halophilic archaea reveals strategies for static and dynamic osmo-response.</title>
        <authorList>
            <person name="Becker E.A."/>
            <person name="Seitzer P.M."/>
            <person name="Tritt A."/>
            <person name="Larsen D."/>
            <person name="Krusor M."/>
            <person name="Yao A.I."/>
            <person name="Wu D."/>
            <person name="Madern D."/>
            <person name="Eisen J.A."/>
            <person name="Darling A.E."/>
            <person name="Facciotti M.T."/>
        </authorList>
    </citation>
    <scope>NUCLEOTIDE SEQUENCE [LARGE SCALE GENOMIC DNA]</scope>
    <source>
        <strain evidence="2 3">2-9-1</strain>
    </source>
</reference>
<dbReference type="Gene3D" id="1.20.58.220">
    <property type="entry name" value="Phosphate transport system protein phou homolog 2, domain 2"/>
    <property type="match status" value="1"/>
</dbReference>
<name>M0D6U0_9EURY</name>
<organism evidence="2 3">
    <name type="scientific">Halosimplex carlsbadense 2-9-1</name>
    <dbReference type="NCBI Taxonomy" id="797114"/>
    <lineage>
        <taxon>Archaea</taxon>
        <taxon>Methanobacteriati</taxon>
        <taxon>Methanobacteriota</taxon>
        <taxon>Stenosarchaea group</taxon>
        <taxon>Halobacteria</taxon>
        <taxon>Halobacteriales</taxon>
        <taxon>Haloarculaceae</taxon>
        <taxon>Halosimplex</taxon>
    </lineage>
</organism>
<dbReference type="EMBL" id="AOIU01000003">
    <property type="protein sequence ID" value="ELZ30523.1"/>
    <property type="molecule type" value="Genomic_DNA"/>
</dbReference>
<dbReference type="InterPro" id="IPR028366">
    <property type="entry name" value="PhoU"/>
</dbReference>
<dbReference type="eggNOG" id="arCOG00318">
    <property type="taxonomic scope" value="Archaea"/>
</dbReference>
<dbReference type="SMART" id="SM00966">
    <property type="entry name" value="SpoVT_AbrB"/>
    <property type="match status" value="1"/>
</dbReference>
<dbReference type="AlphaFoldDB" id="M0D6U0"/>
<dbReference type="SUPFAM" id="SSF109755">
    <property type="entry name" value="PhoU-like"/>
    <property type="match status" value="1"/>
</dbReference>
<dbReference type="PANTHER" id="PTHR42930">
    <property type="entry name" value="PHOSPHATE-SPECIFIC TRANSPORT SYSTEM ACCESSORY PROTEIN PHOU"/>
    <property type="match status" value="1"/>
</dbReference>
<dbReference type="GO" id="GO:0045936">
    <property type="term" value="P:negative regulation of phosphate metabolic process"/>
    <property type="evidence" value="ECO:0007669"/>
    <property type="project" value="InterPro"/>
</dbReference>
<dbReference type="GO" id="GO:0030643">
    <property type="term" value="P:intracellular phosphate ion homeostasis"/>
    <property type="evidence" value="ECO:0007669"/>
    <property type="project" value="InterPro"/>
</dbReference>
<dbReference type="RefSeq" id="WP_006881701.1">
    <property type="nucleotide sequence ID" value="NZ_AOIU01000003.1"/>
</dbReference>
<dbReference type="Pfam" id="PF04014">
    <property type="entry name" value="MazE_antitoxin"/>
    <property type="match status" value="1"/>
</dbReference>
<feature type="domain" description="SpoVT-AbrB" evidence="1">
    <location>
        <begin position="14"/>
        <end position="61"/>
    </location>
</feature>
<proteinExistence type="predicted"/>
<dbReference type="STRING" id="797114.C475_00225"/>
<dbReference type="GO" id="GO:0003677">
    <property type="term" value="F:DNA binding"/>
    <property type="evidence" value="ECO:0007669"/>
    <property type="project" value="InterPro"/>
</dbReference>
<comment type="caution">
    <text evidence="2">The sequence shown here is derived from an EMBL/GenBank/DDBJ whole genome shotgun (WGS) entry which is preliminary data.</text>
</comment>